<keyword evidence="3" id="KW-1185">Reference proteome</keyword>
<evidence type="ECO:0000313" key="3">
    <source>
        <dbReference type="Proteomes" id="UP000076881"/>
    </source>
</evidence>
<proteinExistence type="predicted"/>
<comment type="caution">
    <text evidence="2">The sequence shown here is derived from an EMBL/GenBank/DDBJ whole genome shotgun (WGS) entry which is preliminary data.</text>
</comment>
<gene>
    <name evidence="2" type="ORF">LEL_07305</name>
</gene>
<dbReference type="STRING" id="1081108.A0A168FKV6"/>
<feature type="compositionally biased region" description="Polar residues" evidence="1">
    <location>
        <begin position="358"/>
        <end position="367"/>
    </location>
</feature>
<accession>A0A168FKV6</accession>
<feature type="compositionally biased region" description="Polar residues" evidence="1">
    <location>
        <begin position="511"/>
        <end position="521"/>
    </location>
</feature>
<feature type="compositionally biased region" description="Low complexity" evidence="1">
    <location>
        <begin position="1077"/>
        <end position="1088"/>
    </location>
</feature>
<feature type="region of interest" description="Disordered" evidence="1">
    <location>
        <begin position="420"/>
        <end position="525"/>
    </location>
</feature>
<feature type="compositionally biased region" description="Basic and acidic residues" evidence="1">
    <location>
        <begin position="494"/>
        <end position="510"/>
    </location>
</feature>
<evidence type="ECO:0000313" key="2">
    <source>
        <dbReference type="EMBL" id="OAA75317.1"/>
    </source>
</evidence>
<evidence type="ECO:0000256" key="1">
    <source>
        <dbReference type="SAM" id="MobiDB-lite"/>
    </source>
</evidence>
<feature type="compositionally biased region" description="Basic residues" evidence="1">
    <location>
        <begin position="1089"/>
        <end position="1099"/>
    </location>
</feature>
<feature type="compositionally biased region" description="Low complexity" evidence="1">
    <location>
        <begin position="368"/>
        <end position="395"/>
    </location>
</feature>
<name>A0A168FKV6_CORDF</name>
<feature type="compositionally biased region" description="Basic and acidic residues" evidence="1">
    <location>
        <begin position="1100"/>
        <end position="1115"/>
    </location>
</feature>
<feature type="region of interest" description="Disordered" evidence="1">
    <location>
        <begin position="358"/>
        <end position="408"/>
    </location>
</feature>
<feature type="compositionally biased region" description="Polar residues" evidence="1">
    <location>
        <begin position="902"/>
        <end position="917"/>
    </location>
</feature>
<reference evidence="2 3" key="1">
    <citation type="journal article" date="2016" name="Genome Biol. Evol.">
        <title>Divergent and convergent evolution of fungal pathogenicity.</title>
        <authorList>
            <person name="Shang Y."/>
            <person name="Xiao G."/>
            <person name="Zheng P."/>
            <person name="Cen K."/>
            <person name="Zhan S."/>
            <person name="Wang C."/>
        </authorList>
    </citation>
    <scope>NUCLEOTIDE SEQUENCE [LARGE SCALE GENOMIC DNA]</scope>
    <source>
        <strain evidence="2 3">RCEF 1005</strain>
    </source>
</reference>
<feature type="compositionally biased region" description="Polar residues" evidence="1">
    <location>
        <begin position="484"/>
        <end position="493"/>
    </location>
</feature>
<feature type="region of interest" description="Disordered" evidence="1">
    <location>
        <begin position="961"/>
        <end position="981"/>
    </location>
</feature>
<organism evidence="2 3">
    <name type="scientific">Akanthomyces lecanii RCEF 1005</name>
    <dbReference type="NCBI Taxonomy" id="1081108"/>
    <lineage>
        <taxon>Eukaryota</taxon>
        <taxon>Fungi</taxon>
        <taxon>Dikarya</taxon>
        <taxon>Ascomycota</taxon>
        <taxon>Pezizomycotina</taxon>
        <taxon>Sordariomycetes</taxon>
        <taxon>Hypocreomycetidae</taxon>
        <taxon>Hypocreales</taxon>
        <taxon>Cordycipitaceae</taxon>
        <taxon>Akanthomyces</taxon>
        <taxon>Cordyceps confragosa</taxon>
    </lineage>
</organism>
<dbReference type="AlphaFoldDB" id="A0A168FKV6"/>
<feature type="region of interest" description="Disordered" evidence="1">
    <location>
        <begin position="895"/>
        <end position="929"/>
    </location>
</feature>
<dbReference type="OrthoDB" id="3941926at2759"/>
<sequence length="1115" mass="121915">MNEAISTPQRLFPRPRILVQHQPDELKEPFARAYPNGIPKDYNMWRAPADEIPKKYIEDNLPLGFYTNPPKGAKAIFSTASGLRPFRPMHHILPRRRLHLWSRNEIQQNCNAIRQLHWADMQSMTEPLCWDDLWQYFDAFDLYHHGAINLWNIINHLYAENKIISNDFMKICAMELSNWADVWLRGGGNAKKLMSWETGKGSVIQILNGQDWESLGTLNDAGIPLLTSALKCRRDYLLSPTSIESADPRDLISSSRSEDGLVNWMTGQKVHRPFGLQQHQHGEEVKAKAFNPPCAIVDGKHYYDPQKQSKGAVEALKASVEAASNHVVVANGSNMSPPRYPLAGRLIVKEDCVIGKTAANSQQARPNSSAGSTTTTPCSSGSSSSGSPRRMSDSTVRPSHLPSPKVGYGTIVAPDSYAAAGEPAPKLQGPTPSLIPEKSGGLEQSPLQCEAVNDASSSSQRQSGETDTGDRSTHVPHIERGHPSSHSFSASGTDTKDKSPYRGKRADSHSAPHNWSPSSRTHYGGFHQGSKPFMKKWNPGFRRQDNPSTFTDPMQRDLSDSGMLRADTTVNAASNLACPNAFPGMDRFDYIPCECFACSIRNRSIWIKVADRQTSPLMDVQTRVRYGVESRFGTVEDVNHTKQSSGSLHFIVRFVSEVSVARALAHGGGRIDEKGIKLNISAMFRSKWVLLPSAFQMGNRPMPEDSIYRVVKAPTHRRGDLPPLQDLMMARGGPSSQRTPSGGPFMHNNRQFGQSEPRQFCQPEPYLGKKARFSMNTDGGSRGQQPFHAFHPQAHFRGPPAEATSYQNADLVPRLFQQAQSITSQPENTIQSRPVAEEPIGEVPGAMLTAAVPPDGAPSKENIKPRVSLPEKPAALPAVATEQCQSQIAIDQKASGAISGPPQAQNVPATTDKSPVRQTKKKRQAAQLRANNYEHTRPMSEVSPPDFASSVAAAAAAAAAATASAQPPAKEKETRRPSLFTEDEIKGRKQAWDRIAVPLISPRKQSLTAEDALLSTKPGHDRAKSLPVAKLSQPATTATAADEKSVASAKIEPPMAKSAERCIKFDSDAGQSGCGDRASSTASPSSPKKSGKPARKKKTKQDPESKMPAKKEHKL</sequence>
<dbReference type="EMBL" id="AZHF01000005">
    <property type="protein sequence ID" value="OAA75317.1"/>
    <property type="molecule type" value="Genomic_DNA"/>
</dbReference>
<feature type="region of interest" description="Disordered" evidence="1">
    <location>
        <begin position="731"/>
        <end position="757"/>
    </location>
</feature>
<feature type="compositionally biased region" description="Basic and acidic residues" evidence="1">
    <location>
        <begin position="468"/>
        <end position="482"/>
    </location>
</feature>
<dbReference type="Proteomes" id="UP000076881">
    <property type="component" value="Unassembled WGS sequence"/>
</dbReference>
<feature type="region of interest" description="Disordered" evidence="1">
    <location>
        <begin position="1015"/>
        <end position="1115"/>
    </location>
</feature>
<protein>
    <submittedName>
        <fullName evidence="2">Uncharacterized protein</fullName>
    </submittedName>
</protein>
<feature type="compositionally biased region" description="Polar residues" evidence="1">
    <location>
        <begin position="748"/>
        <end position="757"/>
    </location>
</feature>
<feature type="compositionally biased region" description="Polar residues" evidence="1">
    <location>
        <begin position="454"/>
        <end position="466"/>
    </location>
</feature>
<feature type="compositionally biased region" description="Basic and acidic residues" evidence="1">
    <location>
        <begin position="1058"/>
        <end position="1067"/>
    </location>
</feature>